<dbReference type="InterPro" id="IPR003439">
    <property type="entry name" value="ABC_transporter-like_ATP-bd"/>
</dbReference>
<dbReference type="Gene3D" id="3.40.50.300">
    <property type="entry name" value="P-loop containing nucleotide triphosphate hydrolases"/>
    <property type="match status" value="1"/>
</dbReference>
<dbReference type="Proteomes" id="UP001398420">
    <property type="component" value="Unassembled WGS sequence"/>
</dbReference>
<dbReference type="EMBL" id="JBCEWA010000003">
    <property type="protein sequence ID" value="MEL5987878.1"/>
    <property type="molecule type" value="Genomic_DNA"/>
</dbReference>
<accession>A0ABU9LLH5</accession>
<keyword evidence="2" id="KW-0547">Nucleotide-binding</keyword>
<protein>
    <submittedName>
        <fullName evidence="5">ABC transporter ATP-binding protein</fullName>
    </submittedName>
</protein>
<evidence type="ECO:0000313" key="5">
    <source>
        <dbReference type="EMBL" id="MEL5987878.1"/>
    </source>
</evidence>
<keyword evidence="1" id="KW-0813">Transport</keyword>
<reference evidence="5 6" key="1">
    <citation type="submission" date="2024-04" db="EMBL/GenBank/DDBJ databases">
        <authorList>
            <person name="Wu Y.S."/>
            <person name="Zhang L."/>
        </authorList>
    </citation>
    <scope>NUCLEOTIDE SEQUENCE [LARGE SCALE GENOMIC DNA]</scope>
    <source>
        <strain evidence="5 6">KG-01</strain>
    </source>
</reference>
<evidence type="ECO:0000313" key="6">
    <source>
        <dbReference type="Proteomes" id="UP001398420"/>
    </source>
</evidence>
<dbReference type="PANTHER" id="PTHR24220">
    <property type="entry name" value="IMPORT ATP-BINDING PROTEIN"/>
    <property type="match status" value="1"/>
</dbReference>
<dbReference type="InterPro" id="IPR017911">
    <property type="entry name" value="MacB-like_ATP-bd"/>
</dbReference>
<feature type="domain" description="ABC transporter" evidence="4">
    <location>
        <begin position="2"/>
        <end position="231"/>
    </location>
</feature>
<evidence type="ECO:0000256" key="3">
    <source>
        <dbReference type="ARBA" id="ARBA00022840"/>
    </source>
</evidence>
<dbReference type="SMART" id="SM00382">
    <property type="entry name" value="AAA"/>
    <property type="match status" value="1"/>
</dbReference>
<dbReference type="PANTHER" id="PTHR24220:SF648">
    <property type="entry name" value="ABC TRANSPORTER ATP-BINDING PROTEIN YTRE"/>
    <property type="match status" value="1"/>
</dbReference>
<organism evidence="5 6">
    <name type="scientific">Kurthia gibsonii</name>
    <dbReference type="NCBI Taxonomy" id="33946"/>
    <lineage>
        <taxon>Bacteria</taxon>
        <taxon>Bacillati</taxon>
        <taxon>Bacillota</taxon>
        <taxon>Bacilli</taxon>
        <taxon>Bacillales</taxon>
        <taxon>Caryophanaceae</taxon>
        <taxon>Kurthia</taxon>
    </lineage>
</organism>
<evidence type="ECO:0000256" key="2">
    <source>
        <dbReference type="ARBA" id="ARBA00022741"/>
    </source>
</evidence>
<keyword evidence="3 5" id="KW-0067">ATP-binding</keyword>
<dbReference type="RefSeq" id="WP_087680965.1">
    <property type="nucleotide sequence ID" value="NZ_CP147847.1"/>
</dbReference>
<dbReference type="InterPro" id="IPR003593">
    <property type="entry name" value="AAA+_ATPase"/>
</dbReference>
<dbReference type="InterPro" id="IPR017871">
    <property type="entry name" value="ABC_transporter-like_CS"/>
</dbReference>
<dbReference type="InterPro" id="IPR015854">
    <property type="entry name" value="ABC_transpr_LolD-like"/>
</dbReference>
<dbReference type="InterPro" id="IPR027417">
    <property type="entry name" value="P-loop_NTPase"/>
</dbReference>
<dbReference type="CDD" id="cd03255">
    <property type="entry name" value="ABC_MJ0796_LolCDE_FtsE"/>
    <property type="match status" value="1"/>
</dbReference>
<dbReference type="PROSITE" id="PS50893">
    <property type="entry name" value="ABC_TRANSPORTER_2"/>
    <property type="match status" value="1"/>
</dbReference>
<keyword evidence="6" id="KW-1185">Reference proteome</keyword>
<gene>
    <name evidence="5" type="ORF">AAF454_05565</name>
</gene>
<name>A0ABU9LLH5_9BACL</name>
<evidence type="ECO:0000259" key="4">
    <source>
        <dbReference type="PROSITE" id="PS50893"/>
    </source>
</evidence>
<dbReference type="Pfam" id="PF00005">
    <property type="entry name" value="ABC_tran"/>
    <property type="match status" value="1"/>
</dbReference>
<dbReference type="GO" id="GO:0005524">
    <property type="term" value="F:ATP binding"/>
    <property type="evidence" value="ECO:0007669"/>
    <property type="project" value="UniProtKB-KW"/>
</dbReference>
<dbReference type="SUPFAM" id="SSF52540">
    <property type="entry name" value="P-loop containing nucleoside triphosphate hydrolases"/>
    <property type="match status" value="1"/>
</dbReference>
<dbReference type="PROSITE" id="PS00211">
    <property type="entry name" value="ABC_TRANSPORTER_1"/>
    <property type="match status" value="1"/>
</dbReference>
<comment type="caution">
    <text evidence="5">The sequence shown here is derived from an EMBL/GenBank/DDBJ whole genome shotgun (WGS) entry which is preliminary data.</text>
</comment>
<sequence>MITLTNICHTFSIGKKGQERQVPVLKDVNLQVESGEIVAIVGKSGSGKSTLLNTIAGFLKPDEGKIVLNHKDTTHLSEAEHAKFRLKNVGFIFQNFQLMPGLTAFENIELPLKIQGMGKNARFQTVRKIMERVGLNEVLDHYPNELSGGQQQRVCIARALVTNPSIILADEPTGSLDSETEKEILELIQSLNQSLDLTFVIITHDEEVANSAHKKYRMHDGQLQEAIYSAV</sequence>
<evidence type="ECO:0000256" key="1">
    <source>
        <dbReference type="ARBA" id="ARBA00022448"/>
    </source>
</evidence>
<proteinExistence type="predicted"/>